<dbReference type="GeneID" id="24107627"/>
<keyword evidence="3" id="KW-1185">Reference proteome</keyword>
<dbReference type="HOGENOM" id="CLU_627188_0_0_1"/>
<reference evidence="3" key="1">
    <citation type="journal article" date="2013" name="Genome Announc.">
        <title>Draft genome sequence of the basidiomycetous yeast-like fungus Pseudozyma hubeiensis SY62, which produces an abundant amount of the biosurfactant mannosylerythritol lipids.</title>
        <authorList>
            <person name="Konishi M."/>
            <person name="Hatada Y."/>
            <person name="Horiuchi J."/>
        </authorList>
    </citation>
    <scope>NUCLEOTIDE SEQUENCE [LARGE SCALE GENOMIC DNA]</scope>
    <source>
        <strain evidence="3">SY62</strain>
    </source>
</reference>
<organism evidence="2 3">
    <name type="scientific">Pseudozyma hubeiensis (strain SY62)</name>
    <name type="common">Yeast</name>
    <dbReference type="NCBI Taxonomy" id="1305764"/>
    <lineage>
        <taxon>Eukaryota</taxon>
        <taxon>Fungi</taxon>
        <taxon>Dikarya</taxon>
        <taxon>Basidiomycota</taxon>
        <taxon>Ustilaginomycotina</taxon>
        <taxon>Ustilaginomycetes</taxon>
        <taxon>Ustilaginales</taxon>
        <taxon>Ustilaginaceae</taxon>
        <taxon>Pseudozyma</taxon>
    </lineage>
</organism>
<dbReference type="EMBL" id="DF238785">
    <property type="protein sequence ID" value="GAC94761.1"/>
    <property type="molecule type" value="Genomic_DNA"/>
</dbReference>
<dbReference type="Proteomes" id="UP000014071">
    <property type="component" value="Unassembled WGS sequence"/>
</dbReference>
<name>R9P0S0_PSEHS</name>
<feature type="compositionally biased region" description="Basic and acidic residues" evidence="1">
    <location>
        <begin position="414"/>
        <end position="423"/>
    </location>
</feature>
<sequence length="437" mass="49484">MAATTKQHRRARANVNELRQSFESELTDAVPPPLGLAGRCALVCHVCSPKKVHRVTAIVGRVMVGIAMIAVFELGDAPVHMHRAAPHRSIVRRERSPRDDLASYLVVVGNRNNALLHVDAGKHWLDITVSNETGSSCAELAVCAAAQSTHQGWEEFKKHDRADESRKPTGSRRCPTFRWSQDAGLLTKLLYSATVYCMLEVQLERRDEYDVVIEDSTAVSRYDQATAALQANVCCESRKEDDLDLKTFIERKQCRRCCSGLICNVSCWTLLFEMEPGTGYPARTHYVKAYDELALLLLETSILSACREKHVKQRFRLGFLKRFGDGRYRIDKLTDRRYGPEECTEQTLREMSDEADADGRLRAFRPFPDAGSDNIETVRDRSTLLGKELKPLTTALRRQPVDFRQFADKFTTDKDASQYKTQEEQSGFGSMATFRYT</sequence>
<feature type="region of interest" description="Disordered" evidence="1">
    <location>
        <begin position="414"/>
        <end position="437"/>
    </location>
</feature>
<evidence type="ECO:0000256" key="1">
    <source>
        <dbReference type="SAM" id="MobiDB-lite"/>
    </source>
</evidence>
<dbReference type="AlphaFoldDB" id="R9P0S0"/>
<accession>R9P0S0</accession>
<proteinExistence type="predicted"/>
<gene>
    <name evidence="2" type="ORF">PHSY_002334</name>
</gene>
<evidence type="ECO:0000313" key="2">
    <source>
        <dbReference type="EMBL" id="GAC94761.1"/>
    </source>
</evidence>
<dbReference type="RefSeq" id="XP_012188348.1">
    <property type="nucleotide sequence ID" value="XM_012332958.1"/>
</dbReference>
<evidence type="ECO:0000313" key="3">
    <source>
        <dbReference type="Proteomes" id="UP000014071"/>
    </source>
</evidence>
<protein>
    <submittedName>
        <fullName evidence="2">Uncharacterized protein</fullName>
    </submittedName>
</protein>